<dbReference type="SUPFAM" id="SSF50475">
    <property type="entry name" value="FMN-binding split barrel"/>
    <property type="match status" value="1"/>
</dbReference>
<evidence type="ECO:0000256" key="1">
    <source>
        <dbReference type="SAM" id="MobiDB-lite"/>
    </source>
</evidence>
<proteinExistence type="predicted"/>
<dbReference type="STRING" id="1206085.SAMN05443575_2589"/>
<dbReference type="Gene3D" id="2.30.110.10">
    <property type="entry name" value="Electron Transport, Fmn-binding Protein, Chain A"/>
    <property type="match status" value="1"/>
</dbReference>
<feature type="region of interest" description="Disordered" evidence="1">
    <location>
        <begin position="158"/>
        <end position="178"/>
    </location>
</feature>
<reference evidence="4" key="1">
    <citation type="submission" date="2016-11" db="EMBL/GenBank/DDBJ databases">
        <authorList>
            <person name="Varghese N."/>
            <person name="Submissions S."/>
        </authorList>
    </citation>
    <scope>NUCLEOTIDE SEQUENCE [LARGE SCALE GENOMIC DNA]</scope>
    <source>
        <strain evidence="4">DSM 45627</strain>
    </source>
</reference>
<dbReference type="Proteomes" id="UP000186132">
    <property type="component" value="Unassembled WGS sequence"/>
</dbReference>
<sequence length="178" mass="19271">MTAPTRAAVRAFLDEPPRFAQLVTVDAHGRPVTRTVGAAVAADWTLELLARRGHARLRQLAANPRLQVLFVAPPRGDEPPAHPAVIDYGRPVPRLVALGGRAEPMAADATRDAYRRQLEAAMRRGHTRAPLRSPEQVDADLVGLRVVVDRVRAEGFGDDALAETWDPRSPDPTTGGTT</sequence>
<accession>A0A1M5LZR8</accession>
<name>A0A1M5LZR8_9ACTN</name>
<dbReference type="Pfam" id="PF01243">
    <property type="entry name" value="PNPOx_N"/>
    <property type="match status" value="1"/>
</dbReference>
<dbReference type="OrthoDB" id="3693562at2"/>
<evidence type="ECO:0000259" key="2">
    <source>
        <dbReference type="Pfam" id="PF01243"/>
    </source>
</evidence>
<organism evidence="3 4">
    <name type="scientific">Jatrophihabitans endophyticus</name>
    <dbReference type="NCBI Taxonomy" id="1206085"/>
    <lineage>
        <taxon>Bacteria</taxon>
        <taxon>Bacillati</taxon>
        <taxon>Actinomycetota</taxon>
        <taxon>Actinomycetes</taxon>
        <taxon>Jatrophihabitantales</taxon>
        <taxon>Jatrophihabitantaceae</taxon>
        <taxon>Jatrophihabitans</taxon>
    </lineage>
</organism>
<dbReference type="AlphaFoldDB" id="A0A1M5LZR8"/>
<feature type="domain" description="Pyridoxamine 5'-phosphate oxidase N-terminal" evidence="2">
    <location>
        <begin position="7"/>
        <end position="152"/>
    </location>
</feature>
<evidence type="ECO:0000313" key="4">
    <source>
        <dbReference type="Proteomes" id="UP000186132"/>
    </source>
</evidence>
<gene>
    <name evidence="3" type="ORF">SAMN05443575_2589</name>
</gene>
<keyword evidence="4" id="KW-1185">Reference proteome</keyword>
<dbReference type="InterPro" id="IPR012349">
    <property type="entry name" value="Split_barrel_FMN-bd"/>
</dbReference>
<protein>
    <submittedName>
        <fullName evidence="3">Pyridoxamine 5'-phosphate oxidase</fullName>
    </submittedName>
</protein>
<dbReference type="InterPro" id="IPR011576">
    <property type="entry name" value="Pyridox_Oxase_N"/>
</dbReference>
<dbReference type="EMBL" id="FQVU01000003">
    <property type="protein sequence ID" value="SHG70430.1"/>
    <property type="molecule type" value="Genomic_DNA"/>
</dbReference>
<evidence type="ECO:0000313" key="3">
    <source>
        <dbReference type="EMBL" id="SHG70430.1"/>
    </source>
</evidence>
<dbReference type="RefSeq" id="WP_073390715.1">
    <property type="nucleotide sequence ID" value="NZ_FQVU01000003.1"/>
</dbReference>